<proteinExistence type="predicted"/>
<dbReference type="Proteomes" id="UP000001996">
    <property type="component" value="Unassembled WGS sequence"/>
</dbReference>
<accession>A5E535</accession>
<dbReference type="HOGENOM" id="CLU_075335_1_1_1"/>
<dbReference type="STRING" id="379508.A5E535"/>
<sequence length="303" mass="33865">MKMVFVKSKALLLLTIIIQFIATVLLSFLLLGCIDISSNYSNVYLLNYSFNTSSPAIQQLALPTQNANSNSSTTNLSPIFYNSNATLSDVQVRVGYLASCLIIGDDKSCSYYTSMPQLPQLSLDLTNNVVFNLLDIAKSFSDLCHPHMLMTTVILTLITLVTLCYLILPLPFHAVVEKFGLGVGFINMFLCGLGAMLQHQVVETTEKLLKEMSFGVLKGKSGTRAENMTWVAFSFCTCVFLSLVGMNWTRMKLEKKSKRGGNEEKDDGELNSEKRNNDPYAPAQYVINPFADRKNNFYYNQRV</sequence>
<reference evidence="3 4" key="1">
    <citation type="journal article" date="2009" name="Nature">
        <title>Evolution of pathogenicity and sexual reproduction in eight Candida genomes.</title>
        <authorList>
            <person name="Butler G."/>
            <person name="Rasmussen M.D."/>
            <person name="Lin M.F."/>
            <person name="Santos M.A."/>
            <person name="Sakthikumar S."/>
            <person name="Munro C.A."/>
            <person name="Rheinbay E."/>
            <person name="Grabherr M."/>
            <person name="Forche A."/>
            <person name="Reedy J.L."/>
            <person name="Agrafioti I."/>
            <person name="Arnaud M.B."/>
            <person name="Bates S."/>
            <person name="Brown A.J."/>
            <person name="Brunke S."/>
            <person name="Costanzo M.C."/>
            <person name="Fitzpatrick D.A."/>
            <person name="de Groot P.W."/>
            <person name="Harris D."/>
            <person name="Hoyer L.L."/>
            <person name="Hube B."/>
            <person name="Klis F.M."/>
            <person name="Kodira C."/>
            <person name="Lennard N."/>
            <person name="Logue M.E."/>
            <person name="Martin R."/>
            <person name="Neiman A.M."/>
            <person name="Nikolaou E."/>
            <person name="Quail M.A."/>
            <person name="Quinn J."/>
            <person name="Santos M.C."/>
            <person name="Schmitzberger F.F."/>
            <person name="Sherlock G."/>
            <person name="Shah P."/>
            <person name="Silverstein K.A."/>
            <person name="Skrzypek M.S."/>
            <person name="Soll D."/>
            <person name="Staggs R."/>
            <person name="Stansfield I."/>
            <person name="Stumpf M.P."/>
            <person name="Sudbery P.E."/>
            <person name="Srikantha T."/>
            <person name="Zeng Q."/>
            <person name="Berman J."/>
            <person name="Berriman M."/>
            <person name="Heitman J."/>
            <person name="Gow N.A."/>
            <person name="Lorenz M.C."/>
            <person name="Birren B.W."/>
            <person name="Kellis M."/>
            <person name="Cuomo C.A."/>
        </authorList>
    </citation>
    <scope>NUCLEOTIDE SEQUENCE [LARGE SCALE GENOMIC DNA]</scope>
    <source>
        <strain evidence="4">ATCC 11503 / BCRC 21390 / CBS 2605 / JCM 1781 / NBRC 1676 / NRRL YB-4239</strain>
    </source>
</reference>
<dbReference type="EMBL" id="CH981530">
    <property type="protein sequence ID" value="EDK46543.1"/>
    <property type="molecule type" value="Genomic_DNA"/>
</dbReference>
<evidence type="ECO:0000256" key="2">
    <source>
        <dbReference type="SAM" id="Phobius"/>
    </source>
</evidence>
<dbReference type="InParanoid" id="A5E535"/>
<evidence type="ECO:0000313" key="3">
    <source>
        <dbReference type="EMBL" id="EDK46543.1"/>
    </source>
</evidence>
<name>A5E535_LODEL</name>
<evidence type="ECO:0000313" key="4">
    <source>
        <dbReference type="Proteomes" id="UP000001996"/>
    </source>
</evidence>
<keyword evidence="2" id="KW-0812">Transmembrane</keyword>
<dbReference type="InterPro" id="IPR033481">
    <property type="entry name" value="Dni1/Fig1"/>
</dbReference>
<dbReference type="PROSITE" id="PS51257">
    <property type="entry name" value="PROKAR_LIPOPROTEIN"/>
    <property type="match status" value="1"/>
</dbReference>
<dbReference type="GeneID" id="5231005"/>
<dbReference type="KEGG" id="lel:PVL30_005455"/>
<dbReference type="GO" id="GO:0000747">
    <property type="term" value="P:conjugation with cellular fusion"/>
    <property type="evidence" value="ECO:0007669"/>
    <property type="project" value="TreeGrafter"/>
</dbReference>
<keyword evidence="4" id="KW-1185">Reference proteome</keyword>
<gene>
    <name evidence="3" type="ORF">LELG_04724</name>
</gene>
<dbReference type="GO" id="GO:0043332">
    <property type="term" value="C:mating projection tip"/>
    <property type="evidence" value="ECO:0007669"/>
    <property type="project" value="TreeGrafter"/>
</dbReference>
<dbReference type="PANTHER" id="PTHR28092:SF1">
    <property type="entry name" value="FACTOR-INDUCED GENE 1 PROTEIN"/>
    <property type="match status" value="1"/>
</dbReference>
<dbReference type="OrthoDB" id="4089394at2759"/>
<dbReference type="FunCoup" id="A5E535">
    <property type="interactions" value="14"/>
</dbReference>
<feature type="region of interest" description="Disordered" evidence="1">
    <location>
        <begin position="255"/>
        <end position="281"/>
    </location>
</feature>
<dbReference type="GO" id="GO:0016020">
    <property type="term" value="C:membrane"/>
    <property type="evidence" value="ECO:0007669"/>
    <property type="project" value="InterPro"/>
</dbReference>
<evidence type="ECO:0000256" key="1">
    <source>
        <dbReference type="SAM" id="MobiDB-lite"/>
    </source>
</evidence>
<protein>
    <recommendedName>
        <fullName evidence="5">Factor-induced gene 1 protein</fullName>
    </recommendedName>
</protein>
<keyword evidence="2" id="KW-1133">Transmembrane helix</keyword>
<dbReference type="eggNOG" id="ENOG502QUDU">
    <property type="taxonomic scope" value="Eukaryota"/>
</dbReference>
<evidence type="ECO:0008006" key="5">
    <source>
        <dbReference type="Google" id="ProtNLM"/>
    </source>
</evidence>
<organism evidence="3 4">
    <name type="scientific">Lodderomyces elongisporus (strain ATCC 11503 / CBS 2605 / JCM 1781 / NBRC 1676 / NRRL YB-4239)</name>
    <name type="common">Yeast</name>
    <name type="synonym">Saccharomyces elongisporus</name>
    <dbReference type="NCBI Taxonomy" id="379508"/>
    <lineage>
        <taxon>Eukaryota</taxon>
        <taxon>Fungi</taxon>
        <taxon>Dikarya</taxon>
        <taxon>Ascomycota</taxon>
        <taxon>Saccharomycotina</taxon>
        <taxon>Pichiomycetes</taxon>
        <taxon>Debaryomycetaceae</taxon>
        <taxon>Candida/Lodderomyces clade</taxon>
        <taxon>Lodderomyces</taxon>
    </lineage>
</organism>
<dbReference type="AlphaFoldDB" id="A5E535"/>
<feature type="transmembrane region" description="Helical" evidence="2">
    <location>
        <begin position="148"/>
        <end position="167"/>
    </location>
</feature>
<feature type="transmembrane region" description="Helical" evidence="2">
    <location>
        <begin position="179"/>
        <end position="197"/>
    </location>
</feature>
<dbReference type="OMA" id="YFGICVN"/>
<feature type="transmembrane region" description="Helical" evidence="2">
    <location>
        <begin position="230"/>
        <end position="249"/>
    </location>
</feature>
<dbReference type="Pfam" id="PF12351">
    <property type="entry name" value="Fig1"/>
    <property type="match status" value="1"/>
</dbReference>
<dbReference type="VEuPathDB" id="FungiDB:LELG_04724"/>
<keyword evidence="2" id="KW-0472">Membrane</keyword>
<dbReference type="PANTHER" id="PTHR28092">
    <property type="entry name" value="FACTOR-INDUCED GENE 1 PROTEIN"/>
    <property type="match status" value="1"/>
</dbReference>